<evidence type="ECO:0000256" key="1">
    <source>
        <dbReference type="ARBA" id="ARBA00004442"/>
    </source>
</evidence>
<feature type="chain" id="PRO_5012908640" evidence="6">
    <location>
        <begin position="24"/>
        <end position="629"/>
    </location>
</feature>
<evidence type="ECO:0000256" key="4">
    <source>
        <dbReference type="ARBA" id="ARBA00023136"/>
    </source>
</evidence>
<protein>
    <submittedName>
        <fullName evidence="9">Glycan metabolism protein RagB</fullName>
    </submittedName>
</protein>
<feature type="domain" description="SusD-like N-terminal" evidence="8">
    <location>
        <begin position="26"/>
        <end position="225"/>
    </location>
</feature>
<organism evidence="9 10">
    <name type="scientific">Pontibacter flavimaris</name>
    <dbReference type="NCBI Taxonomy" id="1797110"/>
    <lineage>
        <taxon>Bacteria</taxon>
        <taxon>Pseudomonadati</taxon>
        <taxon>Bacteroidota</taxon>
        <taxon>Cytophagia</taxon>
        <taxon>Cytophagales</taxon>
        <taxon>Hymenobacteraceae</taxon>
        <taxon>Pontibacter</taxon>
    </lineage>
</organism>
<dbReference type="Pfam" id="PF07980">
    <property type="entry name" value="SusD_RagB"/>
    <property type="match status" value="1"/>
</dbReference>
<accession>A0A1Q5PIL4</accession>
<proteinExistence type="inferred from homology"/>
<evidence type="ECO:0000259" key="8">
    <source>
        <dbReference type="Pfam" id="PF14322"/>
    </source>
</evidence>
<evidence type="ECO:0000256" key="2">
    <source>
        <dbReference type="ARBA" id="ARBA00006275"/>
    </source>
</evidence>
<evidence type="ECO:0000256" key="5">
    <source>
        <dbReference type="ARBA" id="ARBA00023237"/>
    </source>
</evidence>
<name>A0A1Q5PIL4_9BACT</name>
<dbReference type="PROSITE" id="PS51257">
    <property type="entry name" value="PROKAR_LIPOPROTEIN"/>
    <property type="match status" value="1"/>
</dbReference>
<dbReference type="EMBL" id="LVWA01000002">
    <property type="protein sequence ID" value="OKL42056.1"/>
    <property type="molecule type" value="Genomic_DNA"/>
</dbReference>
<dbReference type="InterPro" id="IPR011990">
    <property type="entry name" value="TPR-like_helical_dom_sf"/>
</dbReference>
<keyword evidence="5" id="KW-0998">Cell outer membrane</keyword>
<dbReference type="SUPFAM" id="SSF48452">
    <property type="entry name" value="TPR-like"/>
    <property type="match status" value="1"/>
</dbReference>
<evidence type="ECO:0000256" key="3">
    <source>
        <dbReference type="ARBA" id="ARBA00022729"/>
    </source>
</evidence>
<dbReference type="Pfam" id="PF14322">
    <property type="entry name" value="SusD-like_3"/>
    <property type="match status" value="1"/>
</dbReference>
<evidence type="ECO:0000313" key="10">
    <source>
        <dbReference type="Proteomes" id="UP000186551"/>
    </source>
</evidence>
<comment type="similarity">
    <text evidence="2">Belongs to the SusD family.</text>
</comment>
<evidence type="ECO:0000259" key="7">
    <source>
        <dbReference type="Pfam" id="PF07980"/>
    </source>
</evidence>
<comment type="caution">
    <text evidence="9">The sequence shown here is derived from an EMBL/GenBank/DDBJ whole genome shotgun (WGS) entry which is preliminary data.</text>
</comment>
<keyword evidence="10" id="KW-1185">Reference proteome</keyword>
<keyword evidence="3 6" id="KW-0732">Signal</keyword>
<dbReference type="OrthoDB" id="5694214at2"/>
<evidence type="ECO:0000313" key="9">
    <source>
        <dbReference type="EMBL" id="OKL42056.1"/>
    </source>
</evidence>
<dbReference type="Proteomes" id="UP000186551">
    <property type="component" value="Unassembled WGS sequence"/>
</dbReference>
<evidence type="ECO:0000256" key="6">
    <source>
        <dbReference type="SAM" id="SignalP"/>
    </source>
</evidence>
<comment type="subcellular location">
    <subcellularLocation>
        <location evidence="1">Cell outer membrane</location>
    </subcellularLocation>
</comment>
<dbReference type="AlphaFoldDB" id="A0A1Q5PIL4"/>
<keyword evidence="4" id="KW-0472">Membrane</keyword>
<dbReference type="STRING" id="1797110.A3841_08635"/>
<gene>
    <name evidence="9" type="ORF">A3841_08635</name>
</gene>
<dbReference type="GO" id="GO:0009279">
    <property type="term" value="C:cell outer membrane"/>
    <property type="evidence" value="ECO:0007669"/>
    <property type="project" value="UniProtKB-SubCell"/>
</dbReference>
<sequence length="629" mass="70381">MMKNRSFTYLLIALLLGTFSSCNDTLDVEPKNKVPAEAVLSDPSGIRSYLANMYYELPVEDFVYFPRAGFNARGNTGSLSLSQYGLEAIHSEWPNWNEFNNQWWGRGYQLNRDINLLEESAAKVDFSEAERKGIEGEIAFLRAYTYYGLVKRYGGVPIVTENQDYTTDWESLRVPRNTEKETWDFVLAQLDIAFEKLPETRQSVDESKRRATKWAAAGLKSRVALHAASVAKYWDRAPLSGEAVSAGLVGMPASEANRYYQEAIAASEAVINSGQFGLYMSSPANPQEAAKNYQKLFMEPNDALTEVLFMKGYGYAGGPLAHDYDGWNNPNQTGEGFPHVGRTNPVLELVDQYESYEHPGEAAPIVTTTDGQVQLGEFNPSAEYLRFASPEEIFEGKDARFFASVIHPGAEWKGTEIVIQGGIVRPDGSVLSTKGSVEHNGTTYHAYGAATTNQYSGFDGTPNMTRTGFLMKKFLDEGASINTWLQSTTDFIDIRYAEVLLNYAEAVAESGLGNADLAAQGLNAIRRRAGHTVDIPLTLENVLRERSVELAFENKEYWDLIRRRTYHQIFNNYVKTALVPMLDLRGEEPAYIYIRKKVPGAQPNTFPERDYYRSIPGVNNNGVIQNPQH</sequence>
<dbReference type="InterPro" id="IPR033985">
    <property type="entry name" value="SusD-like_N"/>
</dbReference>
<feature type="signal peptide" evidence="6">
    <location>
        <begin position="1"/>
        <end position="23"/>
    </location>
</feature>
<dbReference type="Gene3D" id="1.25.40.390">
    <property type="match status" value="1"/>
</dbReference>
<reference evidence="9 10" key="1">
    <citation type="submission" date="2016-03" db="EMBL/GenBank/DDBJ databases">
        <title>Genome sequence of Pontibacter sp. nov., of the family cytophagaceae, isolated from marine sediment of the Yellow Sea, China.</title>
        <authorList>
            <person name="Zhang G."/>
            <person name="Zhang R."/>
        </authorList>
    </citation>
    <scope>NUCLEOTIDE SEQUENCE [LARGE SCALE GENOMIC DNA]</scope>
    <source>
        <strain evidence="9 10">S10-8</strain>
    </source>
</reference>
<feature type="domain" description="RagB/SusD" evidence="7">
    <location>
        <begin position="384"/>
        <end position="578"/>
    </location>
</feature>
<dbReference type="InterPro" id="IPR012944">
    <property type="entry name" value="SusD_RagB_dom"/>
</dbReference>